<keyword evidence="1" id="KW-1133">Transmembrane helix</keyword>
<organism evidence="2 3">
    <name type="scientific">Marisediminitalea aggregata</name>
    <dbReference type="NCBI Taxonomy" id="634436"/>
    <lineage>
        <taxon>Bacteria</taxon>
        <taxon>Pseudomonadati</taxon>
        <taxon>Pseudomonadota</taxon>
        <taxon>Gammaproteobacteria</taxon>
        <taxon>Alteromonadales</taxon>
        <taxon>Alteromonadaceae</taxon>
        <taxon>Marisediminitalea</taxon>
    </lineage>
</organism>
<evidence type="ECO:0000313" key="2">
    <source>
        <dbReference type="EMBL" id="SHH02286.1"/>
    </source>
</evidence>
<accession>A0A1M5PKE4</accession>
<sequence>MSIEARKVLEALESSGKEGVGVITLSLETGYSQSELRSFFKNHKQYCVPLNGETKYKLSQFTETCDSVDKMLKEIERQKVNDRVSRAFYYGLIAGLVIANIGTFAELLF</sequence>
<keyword evidence="3" id="KW-1185">Reference proteome</keyword>
<protein>
    <submittedName>
        <fullName evidence="2">Uncharacterized protein</fullName>
    </submittedName>
</protein>
<evidence type="ECO:0000256" key="1">
    <source>
        <dbReference type="SAM" id="Phobius"/>
    </source>
</evidence>
<reference evidence="3" key="1">
    <citation type="submission" date="2016-11" db="EMBL/GenBank/DDBJ databases">
        <authorList>
            <person name="Varghese N."/>
            <person name="Submissions S."/>
        </authorList>
    </citation>
    <scope>NUCLEOTIDE SEQUENCE [LARGE SCALE GENOMIC DNA]</scope>
    <source>
        <strain evidence="3">CGMCC 1.8995</strain>
    </source>
</reference>
<evidence type="ECO:0000313" key="3">
    <source>
        <dbReference type="Proteomes" id="UP000184520"/>
    </source>
</evidence>
<gene>
    <name evidence="2" type="ORF">SAMN05216361_3496</name>
</gene>
<name>A0A1M5PKE4_9ALTE</name>
<proteinExistence type="predicted"/>
<dbReference type="OrthoDB" id="6402601at2"/>
<dbReference type="AlphaFoldDB" id="A0A1M5PKE4"/>
<feature type="transmembrane region" description="Helical" evidence="1">
    <location>
        <begin position="87"/>
        <end position="105"/>
    </location>
</feature>
<dbReference type="Proteomes" id="UP000184520">
    <property type="component" value="Unassembled WGS sequence"/>
</dbReference>
<dbReference type="RefSeq" id="WP_073324471.1">
    <property type="nucleotide sequence ID" value="NZ_FQWD01000006.1"/>
</dbReference>
<keyword evidence="1" id="KW-0812">Transmembrane</keyword>
<dbReference type="STRING" id="634436.SAMN05216361_3496"/>
<dbReference type="EMBL" id="FQWD01000006">
    <property type="protein sequence ID" value="SHH02286.1"/>
    <property type="molecule type" value="Genomic_DNA"/>
</dbReference>
<keyword evidence="1" id="KW-0472">Membrane</keyword>